<evidence type="ECO:0000256" key="5">
    <source>
        <dbReference type="SAM" id="MobiDB-lite"/>
    </source>
</evidence>
<feature type="compositionally biased region" description="Basic and acidic residues" evidence="5">
    <location>
        <begin position="724"/>
        <end position="748"/>
    </location>
</feature>
<dbReference type="PANTHER" id="PTHR45973">
    <property type="entry name" value="PROTEIN PHOSPHATASE 1 REGULATORY SUBUNIT SDS22-RELATED"/>
    <property type="match status" value="1"/>
</dbReference>
<dbReference type="SUPFAM" id="SSF52058">
    <property type="entry name" value="L domain-like"/>
    <property type="match status" value="1"/>
</dbReference>
<sequence>MTSRHPNIVLDIKKTSIDTESIESETLKERKRTRASGLRVGSLLRTWAEVSKINYLSMQPLDILASGQNILRRRSIGLPAKNYSTHLFVPSELRNKSEEDLFEEQFPINVTQLMNEDQLWGCFYTFPELYADVYSPVVHVHSDDDEPEIVGGVLTREAIAPRLTYLKRIPILGDFVYIKLDLSSKYLVNIEVLEHYKYLVYLDLSSNYLVELNVLSHLPYLQYLSVSFNRLSTVLEYDAPQWFLTEVHYKFNSVKKINDLSAFWSITILDLSHNNIKSISGLQNLRCLRRLDLSFNHIQRLENLNNLNLLWLDVSYNNISSFELGPRSGLWTLLHLEYLNLNENSLSSMKMFTACSRLRELHVRNNRLSMLLELAVYMRQLRRLIVLDLRANPVCSSPGYKDVTVNTFPALMSLDAEELDPIEQRTLKMEMTPDVTTFALRRLLRLLYIEQLSRARVSPFVPFADTTDVSIVVLVGYEAVGKGSFMRRLSKEFPSNIEIGKQHTTALNHHSVNFIEISRDKFDDMLLAGEFLTYGERDGDSYGLSREEAFVKDGKVKIVAMDLLGALMLKLRGLRPYLILASYRDKATLAKRQLERKASRDAAQKDRASMMNHLERSTLQVLLSGRIIITGILNEIIMCLPEGKEHSEFIIESECSLMMDSEVRKAVRNYANGINTFTLMSCSGTSSEESCKPTQEKPSQINESLYSLYKESQGTDEYFSFENEHSSYQERSQIKKTEIKPTKSKNDKQPSIYRPKSVDFSRYASSTWKGLSVVPDGSKSSKSVTFISQDNNNGQNKNYVDPSGMLIEPQTEKEANTKNIRSISTRLPWPARALPRLGSGGSLDDQDLWLAFLTETGLMQSSDARNISYTETVQRHDTKIDNPDSIIHQMDFYEKIPSESFTTNIRDDYDEIHRKCPGLFWDTIVVDDNEEAFQKLKSIIRNIVNSQKNQQPMFDIDFTNLKYYPTVKKRLIKIQNEIGAQKLFN</sequence>
<dbReference type="KEGG" id="bmor:101738145"/>
<dbReference type="InterPro" id="IPR027417">
    <property type="entry name" value="P-loop_NTPase"/>
</dbReference>
<organism evidence="7 8">
    <name type="scientific">Bombyx mori</name>
    <name type="common">Silk moth</name>
    <dbReference type="NCBI Taxonomy" id="7091"/>
    <lineage>
        <taxon>Eukaryota</taxon>
        <taxon>Metazoa</taxon>
        <taxon>Ecdysozoa</taxon>
        <taxon>Arthropoda</taxon>
        <taxon>Hexapoda</taxon>
        <taxon>Insecta</taxon>
        <taxon>Pterygota</taxon>
        <taxon>Neoptera</taxon>
        <taxon>Endopterygota</taxon>
        <taxon>Lepidoptera</taxon>
        <taxon>Glossata</taxon>
        <taxon>Ditrysia</taxon>
        <taxon>Bombycoidea</taxon>
        <taxon>Bombycidae</taxon>
        <taxon>Bombycinae</taxon>
        <taxon>Bombyx</taxon>
    </lineage>
</organism>
<dbReference type="SMART" id="SM00365">
    <property type="entry name" value="LRR_SD22"/>
    <property type="match status" value="3"/>
</dbReference>
<dbReference type="Proteomes" id="UP000005204">
    <property type="component" value="Unassembled WGS sequence"/>
</dbReference>
<dbReference type="GeneID" id="101738145"/>
<evidence type="ECO:0000259" key="6">
    <source>
        <dbReference type="PROSITE" id="PS50052"/>
    </source>
</evidence>
<feature type="domain" description="Guanylate kinase-like" evidence="6">
    <location>
        <begin position="469"/>
        <end position="645"/>
    </location>
</feature>
<proteinExistence type="predicted"/>
<dbReference type="PROSITE" id="PS50052">
    <property type="entry name" value="GUANYLATE_KINASE_2"/>
    <property type="match status" value="1"/>
</dbReference>
<dbReference type="InterPro" id="IPR025875">
    <property type="entry name" value="Leu-rich_rpt_4"/>
</dbReference>
<evidence type="ECO:0000256" key="3">
    <source>
        <dbReference type="ARBA" id="ARBA00022737"/>
    </source>
</evidence>
<dbReference type="SUPFAM" id="SSF52540">
    <property type="entry name" value="P-loop containing nucleoside triphosphate hydrolases"/>
    <property type="match status" value="1"/>
</dbReference>
<evidence type="ECO:0000256" key="2">
    <source>
        <dbReference type="ARBA" id="ARBA00022614"/>
    </source>
</evidence>
<dbReference type="GO" id="GO:0005929">
    <property type="term" value="C:cilium"/>
    <property type="evidence" value="ECO:0007669"/>
    <property type="project" value="UniProtKB-SubCell"/>
</dbReference>
<dbReference type="InterPro" id="IPR001611">
    <property type="entry name" value="Leu-rich_rpt"/>
</dbReference>
<dbReference type="PANTHER" id="PTHR45973:SF35">
    <property type="entry name" value="LEUCINE-RICH REPEAT-CONTAINING PROTEIN 43"/>
    <property type="match status" value="1"/>
</dbReference>
<reference evidence="8" key="1">
    <citation type="journal article" date="2008" name="Insect Biochem. Mol. Biol.">
        <title>The genome of a lepidopteran model insect, the silkworm Bombyx mori.</title>
        <authorList>
            <consortium name="International Silkworm Genome Consortium"/>
        </authorList>
    </citation>
    <scope>NUCLEOTIDE SEQUENCE [LARGE SCALE GENOMIC DNA]</scope>
    <source>
        <strain evidence="8">p50T</strain>
    </source>
</reference>
<dbReference type="PROSITE" id="PS51450">
    <property type="entry name" value="LRR"/>
    <property type="match status" value="3"/>
</dbReference>
<evidence type="ECO:0000313" key="7">
    <source>
        <dbReference type="EnsemblMetazoa" id="XP_004931780.2"/>
    </source>
</evidence>
<accession>A0A8R1WQW8</accession>
<reference evidence="7" key="2">
    <citation type="submission" date="2022-06" db="UniProtKB">
        <authorList>
            <consortium name="EnsemblMetazoa"/>
        </authorList>
    </citation>
    <scope>IDENTIFICATION</scope>
    <source>
        <strain evidence="7">p50T (Dazao)</strain>
    </source>
</reference>
<evidence type="ECO:0000256" key="4">
    <source>
        <dbReference type="ARBA" id="ARBA00024433"/>
    </source>
</evidence>
<dbReference type="InterPro" id="IPR050576">
    <property type="entry name" value="Cilia_flagella_integrity"/>
</dbReference>
<dbReference type="EnsemblMetazoa" id="XM_004931723.4">
    <property type="protein sequence ID" value="XP_004931780.2"/>
    <property type="gene ID" value="LOC101738145"/>
</dbReference>
<evidence type="ECO:0000256" key="1">
    <source>
        <dbReference type="ARBA" id="ARBA00003843"/>
    </source>
</evidence>
<protein>
    <recommendedName>
        <fullName evidence="4">Dynein axonemal assembly factor 1 homolog</fullName>
    </recommendedName>
</protein>
<feature type="region of interest" description="Disordered" evidence="5">
    <location>
        <begin position="724"/>
        <end position="753"/>
    </location>
</feature>
<dbReference type="Gene3D" id="3.40.50.300">
    <property type="entry name" value="P-loop containing nucleotide triphosphate hydrolases"/>
    <property type="match status" value="1"/>
</dbReference>
<dbReference type="Pfam" id="PF12799">
    <property type="entry name" value="LRR_4"/>
    <property type="match status" value="1"/>
</dbReference>
<dbReference type="RefSeq" id="XP_004931780.2">
    <property type="nucleotide sequence ID" value="XM_004931723.5"/>
</dbReference>
<comment type="function">
    <text evidence="1">Cilium-specific protein required for cilia structures.</text>
</comment>
<name>A0A8R1WQW8_BOMMO</name>
<keyword evidence="2" id="KW-0433">Leucine-rich repeat</keyword>
<keyword evidence="3" id="KW-0677">Repeat</keyword>
<dbReference type="InterPro" id="IPR008144">
    <property type="entry name" value="Guanylate_kin-like_dom"/>
</dbReference>
<keyword evidence="8" id="KW-1185">Reference proteome</keyword>
<evidence type="ECO:0000313" key="8">
    <source>
        <dbReference type="Proteomes" id="UP000005204"/>
    </source>
</evidence>
<dbReference type="InterPro" id="IPR032675">
    <property type="entry name" value="LRR_dom_sf"/>
</dbReference>
<dbReference type="AlphaFoldDB" id="A0A8R1WQW8"/>
<dbReference type="Gene3D" id="3.80.10.10">
    <property type="entry name" value="Ribonuclease Inhibitor"/>
    <property type="match status" value="3"/>
</dbReference>